<comment type="caution">
    <text evidence="1">The sequence shown here is derived from an EMBL/GenBank/DDBJ whole genome shotgun (WGS) entry which is preliminary data.</text>
</comment>
<sequence length="91" mass="10332">MLLHELHAREMKARSQVILPVCYDGITIELGYRIDLLVEDKVIVELKAVDTVHPIHVAQLMSYLRLSGKDVGLLINFNVGHLKDGIQRFVL</sequence>
<name>A0A6V8MG09_9BACT</name>
<proteinExistence type="predicted"/>
<accession>A0A6V8MG09</accession>
<organism evidence="1 2">
    <name type="scientific">Geomonas silvestris</name>
    <dbReference type="NCBI Taxonomy" id="2740184"/>
    <lineage>
        <taxon>Bacteria</taxon>
        <taxon>Pseudomonadati</taxon>
        <taxon>Thermodesulfobacteriota</taxon>
        <taxon>Desulfuromonadia</taxon>
        <taxon>Geobacterales</taxon>
        <taxon>Geobacteraceae</taxon>
        <taxon>Geomonas</taxon>
    </lineage>
</organism>
<reference evidence="2" key="1">
    <citation type="submission" date="2020-06" db="EMBL/GenBank/DDBJ databases">
        <title>Draft genomic sequence of Geomonas sp. Red330.</title>
        <authorList>
            <person name="Itoh H."/>
            <person name="Zhenxing X."/>
            <person name="Ushijima N."/>
            <person name="Masuda Y."/>
            <person name="Shiratori Y."/>
            <person name="Senoo K."/>
        </authorList>
    </citation>
    <scope>NUCLEOTIDE SEQUENCE [LARGE SCALE GENOMIC DNA]</scope>
    <source>
        <strain evidence="2">Red330</strain>
    </source>
</reference>
<evidence type="ECO:0000313" key="1">
    <source>
        <dbReference type="EMBL" id="GFO58926.1"/>
    </source>
</evidence>
<dbReference type="Proteomes" id="UP000556026">
    <property type="component" value="Unassembled WGS sequence"/>
</dbReference>
<dbReference type="Gene3D" id="3.90.320.10">
    <property type="match status" value="1"/>
</dbReference>
<evidence type="ECO:0000313" key="2">
    <source>
        <dbReference type="Proteomes" id="UP000556026"/>
    </source>
</evidence>
<gene>
    <name evidence="1" type="ORF">GMST_12510</name>
</gene>
<protein>
    <recommendedName>
        <fullName evidence="3">GxxExxY protein</fullName>
    </recommendedName>
</protein>
<dbReference type="InterPro" id="IPR011604">
    <property type="entry name" value="PDDEXK-like_dom_sf"/>
</dbReference>
<dbReference type="NCBIfam" id="TIGR04256">
    <property type="entry name" value="GxxExxY"/>
    <property type="match status" value="1"/>
</dbReference>
<dbReference type="EMBL" id="BLXX01000002">
    <property type="protein sequence ID" value="GFO58926.1"/>
    <property type="molecule type" value="Genomic_DNA"/>
</dbReference>
<dbReference type="InterPro" id="IPR026350">
    <property type="entry name" value="GxxExxY"/>
</dbReference>
<dbReference type="AlphaFoldDB" id="A0A6V8MG09"/>
<dbReference type="Pfam" id="PF13366">
    <property type="entry name" value="PDDEXK_3"/>
    <property type="match status" value="1"/>
</dbReference>
<evidence type="ECO:0008006" key="3">
    <source>
        <dbReference type="Google" id="ProtNLM"/>
    </source>
</evidence>
<keyword evidence="2" id="KW-1185">Reference proteome</keyword>